<feature type="transmembrane region" description="Helical" evidence="1">
    <location>
        <begin position="225"/>
        <end position="243"/>
    </location>
</feature>
<feature type="transmembrane region" description="Helical" evidence="1">
    <location>
        <begin position="413"/>
        <end position="432"/>
    </location>
</feature>
<comment type="caution">
    <text evidence="2">The sequence shown here is derived from an EMBL/GenBank/DDBJ whole genome shotgun (WGS) entry which is preliminary data.</text>
</comment>
<feature type="transmembrane region" description="Helical" evidence="1">
    <location>
        <begin position="452"/>
        <end position="471"/>
    </location>
</feature>
<evidence type="ECO:0000313" key="2">
    <source>
        <dbReference type="EMBL" id="MST71582.1"/>
    </source>
</evidence>
<feature type="transmembrane region" description="Helical" evidence="1">
    <location>
        <begin position="282"/>
        <end position="310"/>
    </location>
</feature>
<feature type="transmembrane region" description="Helical" evidence="1">
    <location>
        <begin position="66"/>
        <end position="84"/>
    </location>
</feature>
<protein>
    <submittedName>
        <fullName evidence="2">Uncharacterized protein</fullName>
    </submittedName>
</protein>
<feature type="transmembrane region" description="Helical" evidence="1">
    <location>
        <begin position="197"/>
        <end position="218"/>
    </location>
</feature>
<dbReference type="EMBL" id="VUNC01000001">
    <property type="protein sequence ID" value="MST71582.1"/>
    <property type="molecule type" value="Genomic_DNA"/>
</dbReference>
<evidence type="ECO:0000313" key="3">
    <source>
        <dbReference type="Proteomes" id="UP000469325"/>
    </source>
</evidence>
<feature type="transmembrane region" description="Helical" evidence="1">
    <location>
        <begin position="36"/>
        <end position="54"/>
    </location>
</feature>
<reference evidence="2 3" key="1">
    <citation type="submission" date="2019-08" db="EMBL/GenBank/DDBJ databases">
        <title>In-depth cultivation of the pig gut microbiome towards novel bacterial diversity and tailored functional studies.</title>
        <authorList>
            <person name="Wylensek D."/>
            <person name="Hitch T.C.A."/>
            <person name="Clavel T."/>
        </authorList>
    </citation>
    <scope>NUCLEOTIDE SEQUENCE [LARGE SCALE GENOMIC DNA]</scope>
    <source>
        <strain evidence="2 3">CA-Schmier-601-WT-1</strain>
    </source>
</reference>
<feature type="transmembrane region" description="Helical" evidence="1">
    <location>
        <begin position="387"/>
        <end position="406"/>
    </location>
</feature>
<feature type="transmembrane region" description="Helical" evidence="1">
    <location>
        <begin position="330"/>
        <end position="350"/>
    </location>
</feature>
<dbReference type="AlphaFoldDB" id="A0A6N7X7U8"/>
<proteinExistence type="predicted"/>
<feature type="transmembrane region" description="Helical" evidence="1">
    <location>
        <begin position="249"/>
        <end position="270"/>
    </location>
</feature>
<accession>A0A6N7X7U8</accession>
<name>A0A6N7X7U8_9ACTN</name>
<gene>
    <name evidence="2" type="ORF">FYJ68_00365</name>
</gene>
<keyword evidence="1" id="KW-1133">Transmembrane helix</keyword>
<feature type="transmembrane region" description="Helical" evidence="1">
    <location>
        <begin position="6"/>
        <end position="24"/>
    </location>
</feature>
<dbReference type="Proteomes" id="UP000469325">
    <property type="component" value="Unassembled WGS sequence"/>
</dbReference>
<feature type="transmembrane region" description="Helical" evidence="1">
    <location>
        <begin position="362"/>
        <end position="381"/>
    </location>
</feature>
<organism evidence="2 3">
    <name type="scientific">Olsenella porci</name>
    <dbReference type="NCBI Taxonomy" id="2652279"/>
    <lineage>
        <taxon>Bacteria</taxon>
        <taxon>Bacillati</taxon>
        <taxon>Actinomycetota</taxon>
        <taxon>Coriobacteriia</taxon>
        <taxon>Coriobacteriales</taxon>
        <taxon>Atopobiaceae</taxon>
        <taxon>Olsenella</taxon>
    </lineage>
</organism>
<evidence type="ECO:0000256" key="1">
    <source>
        <dbReference type="SAM" id="Phobius"/>
    </source>
</evidence>
<sequence>MWIEFFEAAAVATLFLLVPGYLLLRALRLPRAWSACLAPAASFGVMAVLGVVYGKARIPANVVSEVAVPSALFVAAALLARHGLRKGAPDRDLPRLSWGCVALYVVLGLVVAAFMYLKPLPGPNQIMVGKDVAHHLNGVLAFAQSGDFSSVGMSLYQTTADLAINPIGSGFYPAGWYIPCAMLVQLGVCETAVAMNAVNLVVVAVVWPLGVLALLRWIMPSSRRITVLGAIACTMFMPYPWYLLEFGPIFPTLAGFSLIPSCAVAFMLLVESDLSRRDRVRTLIAFLACAAGVALTQTSALFVDVIILVPYVCSRILTTSAEVRIRRLRIGPHALVVAWLAFCALVWVAVNRSSIMASVVRFSMWNYDSSLWQSIVNIFFLAYEGRFVGDLGQPVLGLVVFLGIVWTLRNRRLLWVSASYALACLTIVGNGLLKGTAREIVAGFWYSDPPRLAALAAICAVPLAAVGFAWLMHGLARAFRAEGRWGSSVPTTVAPVALASAVTIAVFFPSFNMPTPDAPSAGTGRVETKVESTRSALRAVYSDYETINTRKRAFLRTSQSRIEHEEGQDALVMNNPFDGSFIAYGDAGMRVLFRDLATGEGSQAADAAILRERLDQVATDHEVQDAVRRLGVRYVIKLEDCKENPLNSFKWSYKEDQWAGINGITDDTPGFEVVQRQGDMVLYRITAA</sequence>
<dbReference type="InterPro" id="IPR046671">
    <property type="entry name" value="DUF6541"/>
</dbReference>
<keyword evidence="1" id="KW-0472">Membrane</keyword>
<dbReference type="RefSeq" id="WP_154433353.1">
    <property type="nucleotide sequence ID" value="NZ_VUNC01000001.1"/>
</dbReference>
<keyword evidence="3" id="KW-1185">Reference proteome</keyword>
<dbReference type="Pfam" id="PF20176">
    <property type="entry name" value="DUF6541"/>
    <property type="match status" value="1"/>
</dbReference>
<feature type="transmembrane region" description="Helical" evidence="1">
    <location>
        <begin position="492"/>
        <end position="511"/>
    </location>
</feature>
<keyword evidence="1" id="KW-0812">Transmembrane</keyword>
<feature type="transmembrane region" description="Helical" evidence="1">
    <location>
        <begin position="96"/>
        <end position="117"/>
    </location>
</feature>